<evidence type="ECO:0000256" key="16">
    <source>
        <dbReference type="ARBA" id="ARBA00023157"/>
    </source>
</evidence>
<keyword evidence="18" id="KW-0456">Lyase</keyword>
<evidence type="ECO:0000259" key="24">
    <source>
        <dbReference type="PROSITE" id="PS50002"/>
    </source>
</evidence>
<dbReference type="InterPro" id="IPR017946">
    <property type="entry name" value="PLC-like_Pdiesterase_TIM-brl"/>
</dbReference>
<evidence type="ECO:0000256" key="20">
    <source>
        <dbReference type="PROSITE-ProRule" id="PRU00192"/>
    </source>
</evidence>
<evidence type="ECO:0000256" key="5">
    <source>
        <dbReference type="ARBA" id="ARBA00022443"/>
    </source>
</evidence>
<dbReference type="SUPFAM" id="SSF50729">
    <property type="entry name" value="PH domain-like"/>
    <property type="match status" value="1"/>
</dbReference>
<dbReference type="InterPro" id="IPR001849">
    <property type="entry name" value="PH_domain"/>
</dbReference>
<dbReference type="PROSITE" id="PS50008">
    <property type="entry name" value="PIPLC_Y_DOMAIN"/>
    <property type="match status" value="1"/>
</dbReference>
<evidence type="ECO:0000313" key="28">
    <source>
        <dbReference type="Proteomes" id="UP000827092"/>
    </source>
</evidence>
<dbReference type="InterPro" id="IPR011992">
    <property type="entry name" value="EF-hand-dom_pair"/>
</dbReference>
<keyword evidence="13 21" id="KW-0442">Lipid degradation</keyword>
<dbReference type="Gene3D" id="2.30.30.40">
    <property type="entry name" value="SH3 Domains"/>
    <property type="match status" value="1"/>
</dbReference>
<feature type="compositionally biased region" description="Low complexity" evidence="22">
    <location>
        <begin position="1245"/>
        <end position="1254"/>
    </location>
</feature>
<feature type="region of interest" description="Disordered" evidence="22">
    <location>
        <begin position="1165"/>
        <end position="1186"/>
    </location>
</feature>
<dbReference type="Gene3D" id="3.30.505.10">
    <property type="entry name" value="SH2 domain"/>
    <property type="match status" value="2"/>
</dbReference>
<proteinExistence type="predicted"/>
<feature type="compositionally biased region" description="Pro residues" evidence="22">
    <location>
        <begin position="1224"/>
        <end position="1233"/>
    </location>
</feature>
<dbReference type="SMART" id="SM00326">
    <property type="entry name" value="SH3"/>
    <property type="match status" value="1"/>
</dbReference>
<dbReference type="InterPro" id="IPR011993">
    <property type="entry name" value="PH-like_dom_sf"/>
</dbReference>
<evidence type="ECO:0000256" key="12">
    <source>
        <dbReference type="ARBA" id="ARBA00022842"/>
    </source>
</evidence>
<dbReference type="SMART" id="SM00252">
    <property type="entry name" value="SH2"/>
    <property type="match status" value="2"/>
</dbReference>
<feature type="region of interest" description="Disordered" evidence="22">
    <location>
        <begin position="1219"/>
        <end position="1278"/>
    </location>
</feature>
<keyword evidence="8" id="KW-0479">Metal-binding</keyword>
<evidence type="ECO:0000256" key="8">
    <source>
        <dbReference type="ARBA" id="ARBA00022723"/>
    </source>
</evidence>
<keyword evidence="7" id="KW-0597">Phosphoprotein</keyword>
<dbReference type="GO" id="GO:0046872">
    <property type="term" value="F:metal ion binding"/>
    <property type="evidence" value="ECO:0007669"/>
    <property type="project" value="UniProtKB-KW"/>
</dbReference>
<dbReference type="InterPro" id="IPR036028">
    <property type="entry name" value="SH3-like_dom_sf"/>
</dbReference>
<evidence type="ECO:0000256" key="1">
    <source>
        <dbReference type="ARBA" id="ARBA00000110"/>
    </source>
</evidence>
<organism evidence="27 28">
    <name type="scientific">Oedothorax gibbosus</name>
    <dbReference type="NCBI Taxonomy" id="931172"/>
    <lineage>
        <taxon>Eukaryota</taxon>
        <taxon>Metazoa</taxon>
        <taxon>Ecdysozoa</taxon>
        <taxon>Arthropoda</taxon>
        <taxon>Chelicerata</taxon>
        <taxon>Arachnida</taxon>
        <taxon>Araneae</taxon>
        <taxon>Araneomorphae</taxon>
        <taxon>Entelegynae</taxon>
        <taxon>Araneoidea</taxon>
        <taxon>Linyphiidae</taxon>
        <taxon>Erigoninae</taxon>
        <taxon>Oedothorax</taxon>
    </lineage>
</organism>
<dbReference type="FunFam" id="3.30.505.10:FF:000011">
    <property type="entry name" value="1-phosphatidylinositol 4,5-bisphosphate phosphodiesterase gamma"/>
    <property type="match status" value="1"/>
</dbReference>
<dbReference type="SUPFAM" id="SSF55550">
    <property type="entry name" value="SH2 domain"/>
    <property type="match status" value="2"/>
</dbReference>
<evidence type="ECO:0000256" key="9">
    <source>
        <dbReference type="ARBA" id="ARBA00022737"/>
    </source>
</evidence>
<dbReference type="CDD" id="cd13362">
    <property type="entry name" value="PH_PLC_gamma"/>
    <property type="match status" value="1"/>
</dbReference>
<dbReference type="InterPro" id="IPR035023">
    <property type="entry name" value="PLC-gamma_C-SH2"/>
</dbReference>
<keyword evidence="9" id="KW-0677">Repeat</keyword>
<dbReference type="GO" id="GO:0010634">
    <property type="term" value="P:positive regulation of epithelial cell migration"/>
    <property type="evidence" value="ECO:0007669"/>
    <property type="project" value="TreeGrafter"/>
</dbReference>
<dbReference type="PROSITE" id="PS50004">
    <property type="entry name" value="C2"/>
    <property type="match status" value="1"/>
</dbReference>
<keyword evidence="14 19" id="KW-0727">SH2 domain</keyword>
<sequence>MDSARESLVCAKDAGLDLERVLLKLEQGTDLLEFYLKRKPEMATLCVRLETREILLWESITGRKFIELTVDLRQVKEVRHGKNSKDFERYADETKKYNDEECFVLVYGDKFTLRTLSCAGPRDECQLWVRGIEYLVAESRVAPYPLLIERYLRKEFYSMVNLRGVLTIKYIKAFLPKINMSLPTNRLKELLQDVDFKSVRELGVESFVYLYRILVHDQKLFTILFGKYTTDGKNISGQEFKTFLFEKQMEPESSGEENIIKLIVMYLQDIEKGLDGPLFTIPQFLDYLFSEENDAFDPEHNEINQDMNQSMVNYWIASSHNTYLLGDQWRSESSCEAYARCLRMGCRCIELDCWDGPDGVPLIFHGHSLTSRIKFMDVLKTIKEHAFVTSQYPVILSLEDNCSLPQQKSMATAFIQVFGDMLLTQPVEGENGQMPSPEQLKRKIILKHKKLPDDQEDQTILRNDEVDPDEAIKTGILYLEDPINGEWRPYLFTLSGSRVYYEEYNDEEDEDDEEDPWDTQLRKTVPSEELHVYEKWFHGQLQGGRTQAEKLLQQYAFLGDGAFLVRRSDTYVGDYSLSFWRQNEINHCHICARSEEGATKYYIINTNKFDSLYSLISHYQSNELRTSDFCICLTEPVPQPNKHEGEEWFISSITRVEAEEMLKKVQYDGAFLVRPSEKEPNSFAISFRAENKIRHCRISFEDHFYAIGTAQFENLPELVNYYEKHTLYRNTKLKYPINKDILIRIAGVTVIAECDFVARKFSELSFPKDAIITNVRKQSEDWWKGDYGGKLQRYFLASFVREIEAGDTADNTAESMPGKNCLKGSLDIAGCCVEITAYRKLENFNMFRILSPKEVCPLEIAATSIEEMMEWIHKIWEVVQSGNITPHINKEEEESPTIAKELSDLIIYFRSVPFNRDKIGKHTEMSSFAESKMEKNVAPGKVNFFVNYHRRQFSRVYPKGTRLNSSNYDPVRMWNAGVQMAALNYQTPDRATQLNHARFMQNGRCGYVLKPKVMFNEDFDPYERSTLHGVNPLSLSIQIMSTRYLMKTGKGLASPFIEVEIVGSEYDNCRFKGSSKEDEGSSMAWKEPFTCTVYNPEVAIIKFIVQYEDMFSDPKFLALAAYPVPCLRPGYRSIALKNKYCEPLELSCLLAHIEIKELSPESISLTDENRAEGSQTKPNAASLTPPYRQPCAVFIIPNQDGEKPRKKISQDPRRCGEELLPQLPEKPLPPPKPAGWTNLRKKESSAISSSPSEELVPQVNDKQKNAEENQAQTRPIVKTFVKEKTFTTTEESSK</sequence>
<evidence type="ECO:0000256" key="18">
    <source>
        <dbReference type="ARBA" id="ARBA00023239"/>
    </source>
</evidence>
<dbReference type="GO" id="GO:0046488">
    <property type="term" value="P:phosphatidylinositol metabolic process"/>
    <property type="evidence" value="ECO:0007669"/>
    <property type="project" value="TreeGrafter"/>
</dbReference>
<dbReference type="GO" id="GO:0032587">
    <property type="term" value="C:ruffle membrane"/>
    <property type="evidence" value="ECO:0007669"/>
    <property type="project" value="TreeGrafter"/>
</dbReference>
<dbReference type="PRINTS" id="PR00390">
    <property type="entry name" value="PHPHLIPASEC"/>
</dbReference>
<comment type="caution">
    <text evidence="27">The sequence shown here is derived from an EMBL/GenBank/DDBJ whole genome shotgun (WGS) entry which is preliminary data.</text>
</comment>
<dbReference type="Pfam" id="PF00388">
    <property type="entry name" value="PI-PLC-X"/>
    <property type="match status" value="1"/>
</dbReference>
<evidence type="ECO:0000256" key="17">
    <source>
        <dbReference type="ARBA" id="ARBA00023224"/>
    </source>
</evidence>
<dbReference type="Gene3D" id="2.30.29.30">
    <property type="entry name" value="Pleckstrin-homology domain (PH domain)/Phosphotyrosine-binding domain (PTB)"/>
    <property type="match status" value="2"/>
</dbReference>
<keyword evidence="6" id="KW-0964">Secreted</keyword>
<dbReference type="Pfam" id="PF00017">
    <property type="entry name" value="SH2"/>
    <property type="match status" value="2"/>
</dbReference>
<accession>A0AAV6U7M5</accession>
<dbReference type="PANTHER" id="PTHR10336">
    <property type="entry name" value="PHOSPHOINOSITIDE-SPECIFIC PHOSPHOLIPASE C FAMILY PROTEIN"/>
    <property type="match status" value="1"/>
</dbReference>
<dbReference type="Proteomes" id="UP000827092">
    <property type="component" value="Unassembled WGS sequence"/>
</dbReference>
<dbReference type="SUPFAM" id="SSF47473">
    <property type="entry name" value="EF-hand"/>
    <property type="match status" value="1"/>
</dbReference>
<evidence type="ECO:0000256" key="10">
    <source>
        <dbReference type="ARBA" id="ARBA00022801"/>
    </source>
</evidence>
<dbReference type="PROSITE" id="PS50002">
    <property type="entry name" value="SH3"/>
    <property type="match status" value="1"/>
</dbReference>
<evidence type="ECO:0000256" key="14">
    <source>
        <dbReference type="ARBA" id="ARBA00022999"/>
    </source>
</evidence>
<dbReference type="SUPFAM" id="SSF51695">
    <property type="entry name" value="PLC-like phosphodiesterases"/>
    <property type="match status" value="1"/>
</dbReference>
<evidence type="ECO:0000256" key="11">
    <source>
        <dbReference type="ARBA" id="ARBA00022837"/>
    </source>
</evidence>
<dbReference type="Gene3D" id="1.10.238.10">
    <property type="entry name" value="EF-hand"/>
    <property type="match status" value="1"/>
</dbReference>
<dbReference type="SUPFAM" id="SSF49562">
    <property type="entry name" value="C2 domain (Calcium/lipid-binding domain, CaLB)"/>
    <property type="match status" value="1"/>
</dbReference>
<dbReference type="EC" id="3.1.4.11" evidence="4 21"/>
<dbReference type="InterPro" id="IPR000909">
    <property type="entry name" value="PLipase_C_PInositol-sp_X_dom"/>
</dbReference>
<dbReference type="InterPro" id="IPR036860">
    <property type="entry name" value="SH2_dom_sf"/>
</dbReference>
<dbReference type="PROSITE" id="PS50007">
    <property type="entry name" value="PIPLC_X_DOMAIN"/>
    <property type="match status" value="1"/>
</dbReference>
<dbReference type="GO" id="GO:0004435">
    <property type="term" value="F:phosphatidylinositol-4,5-bisphosphate phospholipase C activity"/>
    <property type="evidence" value="ECO:0007669"/>
    <property type="project" value="UniProtKB-EC"/>
</dbReference>
<protein>
    <recommendedName>
        <fullName evidence="4 21">Phosphoinositide phospholipase C</fullName>
        <ecNumber evidence="4 21">3.1.4.11</ecNumber>
    </recommendedName>
</protein>
<gene>
    <name evidence="27" type="ORF">JTE90_016189</name>
</gene>
<feature type="compositionally biased region" description="Polar residues" evidence="22">
    <location>
        <begin position="1165"/>
        <end position="1182"/>
    </location>
</feature>
<feature type="domain" description="SH3" evidence="24">
    <location>
        <begin position="745"/>
        <end position="805"/>
    </location>
</feature>
<dbReference type="Pfam" id="PF00387">
    <property type="entry name" value="PI-PLC-Y"/>
    <property type="match status" value="1"/>
</dbReference>
<evidence type="ECO:0000259" key="25">
    <source>
        <dbReference type="PROSITE" id="PS50004"/>
    </source>
</evidence>
<dbReference type="InterPro" id="IPR000980">
    <property type="entry name" value="SH2"/>
</dbReference>
<comment type="cofactor">
    <cofactor evidence="2">
        <name>Ca(2+)</name>
        <dbReference type="ChEBI" id="CHEBI:29108"/>
    </cofactor>
</comment>
<evidence type="ECO:0000256" key="21">
    <source>
        <dbReference type="RuleBase" id="RU361133"/>
    </source>
</evidence>
<dbReference type="SMART" id="SM00148">
    <property type="entry name" value="PLCXc"/>
    <property type="match status" value="1"/>
</dbReference>
<evidence type="ECO:0000313" key="27">
    <source>
        <dbReference type="EMBL" id="KAG8180062.1"/>
    </source>
</evidence>
<dbReference type="InterPro" id="IPR057061">
    <property type="entry name" value="PLCG_EF-hand_2"/>
</dbReference>
<keyword evidence="28" id="KW-1185">Reference proteome</keyword>
<dbReference type="CDD" id="cd08592">
    <property type="entry name" value="PI-PLCc_gamma"/>
    <property type="match status" value="1"/>
</dbReference>
<evidence type="ECO:0000259" key="26">
    <source>
        <dbReference type="PROSITE" id="PS50008"/>
    </source>
</evidence>
<dbReference type="CDD" id="cd00275">
    <property type="entry name" value="C2_PLC_like"/>
    <property type="match status" value="1"/>
</dbReference>
<feature type="domain" description="SH2" evidence="23">
    <location>
        <begin position="536"/>
        <end position="637"/>
    </location>
</feature>
<dbReference type="InterPro" id="IPR001452">
    <property type="entry name" value="SH3_domain"/>
</dbReference>
<dbReference type="InterPro" id="IPR056586">
    <property type="entry name" value="EF-hand_PLCG1"/>
</dbReference>
<name>A0AAV6U7M5_9ARAC</name>
<dbReference type="GO" id="GO:0016042">
    <property type="term" value="P:lipid catabolic process"/>
    <property type="evidence" value="ECO:0007669"/>
    <property type="project" value="UniProtKB-KW"/>
</dbReference>
<dbReference type="CDD" id="cd09932">
    <property type="entry name" value="SH2_C-SH2_PLC_gamma_like"/>
    <property type="match status" value="1"/>
</dbReference>
<dbReference type="Gene3D" id="2.60.40.150">
    <property type="entry name" value="C2 domain"/>
    <property type="match status" value="1"/>
</dbReference>
<keyword evidence="11" id="KW-0106">Calcium</keyword>
<evidence type="ECO:0000256" key="3">
    <source>
        <dbReference type="ARBA" id="ARBA00004613"/>
    </source>
</evidence>
<dbReference type="Pfam" id="PF23329">
    <property type="entry name" value="EF_HAND_1_PLCG"/>
    <property type="match status" value="1"/>
</dbReference>
<dbReference type="GO" id="GO:0051209">
    <property type="term" value="P:release of sequestered calcium ion into cytosol"/>
    <property type="evidence" value="ECO:0007669"/>
    <property type="project" value="TreeGrafter"/>
</dbReference>
<dbReference type="SUPFAM" id="SSF50044">
    <property type="entry name" value="SH3-domain"/>
    <property type="match status" value="1"/>
</dbReference>
<dbReference type="PROSITE" id="PS50001">
    <property type="entry name" value="SH2"/>
    <property type="match status" value="2"/>
</dbReference>
<dbReference type="EMBL" id="JAFNEN010000587">
    <property type="protein sequence ID" value="KAG8180062.1"/>
    <property type="molecule type" value="Genomic_DNA"/>
</dbReference>
<comment type="subcellular location">
    <subcellularLocation>
        <location evidence="3">Secreted</location>
    </subcellularLocation>
</comment>
<keyword evidence="5 20" id="KW-0728">SH3 domain</keyword>
<dbReference type="Pfam" id="PF23583">
    <property type="entry name" value="EF_HAND_2_PLCG"/>
    <property type="match status" value="1"/>
</dbReference>
<dbReference type="PANTHER" id="PTHR10336:SF159">
    <property type="entry name" value="1-PHOSPHATIDYLINOSITOL 4,5-BISPHOSPHATE PHOSPHODIESTERASE GAMMA"/>
    <property type="match status" value="1"/>
</dbReference>
<dbReference type="FunFam" id="3.30.505.10:FF:000009">
    <property type="entry name" value="1-phosphatidylinositol 4,5-bisphosphate phosphodiesterase gamma"/>
    <property type="match status" value="1"/>
</dbReference>
<dbReference type="GO" id="GO:0048015">
    <property type="term" value="P:phosphatidylinositol-mediated signaling"/>
    <property type="evidence" value="ECO:0007669"/>
    <property type="project" value="TreeGrafter"/>
</dbReference>
<keyword evidence="12" id="KW-0460">Magnesium</keyword>
<dbReference type="GO" id="GO:0005576">
    <property type="term" value="C:extracellular region"/>
    <property type="evidence" value="ECO:0007669"/>
    <property type="project" value="UniProtKB-SubCell"/>
</dbReference>
<keyword evidence="15 21" id="KW-0443">Lipid metabolism</keyword>
<dbReference type="SMART" id="SM00233">
    <property type="entry name" value="PH"/>
    <property type="match status" value="2"/>
</dbReference>
<dbReference type="GO" id="GO:0048468">
    <property type="term" value="P:cell development"/>
    <property type="evidence" value="ECO:0007669"/>
    <property type="project" value="UniProtKB-ARBA"/>
</dbReference>
<evidence type="ECO:0000259" key="23">
    <source>
        <dbReference type="PROSITE" id="PS50001"/>
    </source>
</evidence>
<dbReference type="Pfam" id="PF00168">
    <property type="entry name" value="C2"/>
    <property type="match status" value="1"/>
</dbReference>
<evidence type="ECO:0000256" key="2">
    <source>
        <dbReference type="ARBA" id="ARBA00001913"/>
    </source>
</evidence>
<dbReference type="SMART" id="SM00149">
    <property type="entry name" value="PLCYc"/>
    <property type="match status" value="1"/>
</dbReference>
<evidence type="ECO:0000256" key="6">
    <source>
        <dbReference type="ARBA" id="ARBA00022525"/>
    </source>
</evidence>
<feature type="domain" description="C2" evidence="25">
    <location>
        <begin position="1009"/>
        <end position="1138"/>
    </location>
</feature>
<dbReference type="InterPro" id="IPR001192">
    <property type="entry name" value="PI-PLC_fam"/>
</dbReference>
<keyword evidence="16" id="KW-1015">Disulfide bond</keyword>
<evidence type="ECO:0000256" key="4">
    <source>
        <dbReference type="ARBA" id="ARBA00012368"/>
    </source>
</evidence>
<reference evidence="27 28" key="1">
    <citation type="journal article" date="2022" name="Nat. Ecol. Evol.">
        <title>A masculinizing supergene underlies an exaggerated male reproductive morph in a spider.</title>
        <authorList>
            <person name="Hendrickx F."/>
            <person name="De Corte Z."/>
            <person name="Sonet G."/>
            <person name="Van Belleghem S.M."/>
            <person name="Kostlbacher S."/>
            <person name="Vangestel C."/>
        </authorList>
    </citation>
    <scope>NUCLEOTIDE SEQUENCE [LARGE SCALE GENOMIC DNA]</scope>
    <source>
        <strain evidence="27">W744_W776</strain>
    </source>
</reference>
<feature type="domain" description="PI-PLC Y-box" evidence="26">
    <location>
        <begin position="902"/>
        <end position="1014"/>
    </location>
</feature>
<comment type="catalytic activity">
    <reaction evidence="21">
        <text>a 1,2-diacyl-sn-glycero-3-phospho-(1D-myo-inositol-4,5-bisphosphate) + H2O = 1D-myo-inositol 1,4,5-trisphosphate + a 1,2-diacyl-sn-glycerol + H(+)</text>
        <dbReference type="Rhea" id="RHEA:33179"/>
        <dbReference type="ChEBI" id="CHEBI:15377"/>
        <dbReference type="ChEBI" id="CHEBI:15378"/>
        <dbReference type="ChEBI" id="CHEBI:17815"/>
        <dbReference type="ChEBI" id="CHEBI:58456"/>
        <dbReference type="ChEBI" id="CHEBI:203600"/>
        <dbReference type="EC" id="3.1.4.11"/>
    </reaction>
</comment>
<dbReference type="Gene3D" id="3.20.20.190">
    <property type="entry name" value="Phosphatidylinositol (PI) phosphodiesterase"/>
    <property type="match status" value="2"/>
</dbReference>
<keyword evidence="10 21" id="KW-0378">Hydrolase</keyword>
<evidence type="ECO:0000256" key="19">
    <source>
        <dbReference type="PROSITE-ProRule" id="PRU00191"/>
    </source>
</evidence>
<dbReference type="InterPro" id="IPR001711">
    <property type="entry name" value="PLipase_C_Pinositol-sp_Y"/>
</dbReference>
<evidence type="ECO:0000256" key="7">
    <source>
        <dbReference type="ARBA" id="ARBA00022553"/>
    </source>
</evidence>
<dbReference type="GO" id="GO:0016829">
    <property type="term" value="F:lyase activity"/>
    <property type="evidence" value="ECO:0007669"/>
    <property type="project" value="UniProtKB-KW"/>
</dbReference>
<comment type="catalytic activity">
    <reaction evidence="1">
        <text>an N-(acyl)-sphingosylphosphoethanolamine = an N-(acyl)-sphingosyl-1,3-cyclic phosphate + ethanolamine</text>
        <dbReference type="Rhea" id="RHEA:60648"/>
        <dbReference type="ChEBI" id="CHEBI:57603"/>
        <dbReference type="ChEBI" id="CHEBI:143891"/>
        <dbReference type="ChEBI" id="CHEBI:143892"/>
    </reaction>
</comment>
<evidence type="ECO:0000256" key="13">
    <source>
        <dbReference type="ARBA" id="ARBA00022963"/>
    </source>
</evidence>
<dbReference type="Pfam" id="PF00018">
    <property type="entry name" value="SH3_1"/>
    <property type="match status" value="1"/>
</dbReference>
<evidence type="ECO:0000256" key="15">
    <source>
        <dbReference type="ARBA" id="ARBA00023098"/>
    </source>
</evidence>
<keyword evidence="17" id="KW-0807">Transducer</keyword>
<evidence type="ECO:0000256" key="22">
    <source>
        <dbReference type="SAM" id="MobiDB-lite"/>
    </source>
</evidence>
<feature type="domain" description="SH2" evidence="23">
    <location>
        <begin position="648"/>
        <end position="737"/>
    </location>
</feature>
<dbReference type="InterPro" id="IPR000008">
    <property type="entry name" value="C2_dom"/>
</dbReference>
<dbReference type="InterPro" id="IPR035892">
    <property type="entry name" value="C2_domain_sf"/>
</dbReference>
<dbReference type="PRINTS" id="PR00401">
    <property type="entry name" value="SH2DOMAIN"/>
</dbReference>